<dbReference type="AlphaFoldDB" id="A0A1T4RA87"/>
<keyword evidence="3" id="KW-1185">Reference proteome</keyword>
<sequence length="135" mass="15118">MKKYLSAACIVAIVMAVVSCNWFRSSPKTPAITGNWRLDSVYHAGGKNNDSNALTPLLLMGFKKSNATFSFNADSTLHYVSATDTSISRYYVKDNILHILDEIPEEKNNYNIRFTTDSLVTLTSNDSFSLVLRRL</sequence>
<keyword evidence="1" id="KW-0732">Signal</keyword>
<protein>
    <recommendedName>
        <fullName evidence="4">Lipocalin-like domain-containing protein</fullName>
    </recommendedName>
</protein>
<organism evidence="2 3">
    <name type="scientific">Sediminibacterium ginsengisoli</name>
    <dbReference type="NCBI Taxonomy" id="413434"/>
    <lineage>
        <taxon>Bacteria</taxon>
        <taxon>Pseudomonadati</taxon>
        <taxon>Bacteroidota</taxon>
        <taxon>Chitinophagia</taxon>
        <taxon>Chitinophagales</taxon>
        <taxon>Chitinophagaceae</taxon>
        <taxon>Sediminibacterium</taxon>
    </lineage>
</organism>
<dbReference type="STRING" id="413434.SAMN04488132_11145"/>
<gene>
    <name evidence="2" type="ORF">SAMN04488132_11145</name>
</gene>
<evidence type="ECO:0000256" key="1">
    <source>
        <dbReference type="SAM" id="SignalP"/>
    </source>
</evidence>
<dbReference type="PROSITE" id="PS51257">
    <property type="entry name" value="PROKAR_LIPOPROTEIN"/>
    <property type="match status" value="1"/>
</dbReference>
<proteinExistence type="predicted"/>
<reference evidence="2 3" key="1">
    <citation type="submission" date="2017-02" db="EMBL/GenBank/DDBJ databases">
        <authorList>
            <person name="Peterson S.W."/>
        </authorList>
    </citation>
    <scope>NUCLEOTIDE SEQUENCE [LARGE SCALE GENOMIC DNA]</scope>
    <source>
        <strain evidence="2 3">DSM 22335</strain>
    </source>
</reference>
<name>A0A1T4RA87_9BACT</name>
<feature type="signal peptide" evidence="1">
    <location>
        <begin position="1"/>
        <end position="24"/>
    </location>
</feature>
<evidence type="ECO:0000313" key="3">
    <source>
        <dbReference type="Proteomes" id="UP000190888"/>
    </source>
</evidence>
<dbReference type="Proteomes" id="UP000190888">
    <property type="component" value="Unassembled WGS sequence"/>
</dbReference>
<accession>A0A1T4RA87</accession>
<evidence type="ECO:0008006" key="4">
    <source>
        <dbReference type="Google" id="ProtNLM"/>
    </source>
</evidence>
<evidence type="ECO:0000313" key="2">
    <source>
        <dbReference type="EMBL" id="SKA12541.1"/>
    </source>
</evidence>
<feature type="chain" id="PRO_5012301232" description="Lipocalin-like domain-containing protein" evidence="1">
    <location>
        <begin position="25"/>
        <end position="135"/>
    </location>
</feature>
<dbReference type="EMBL" id="FUWH01000011">
    <property type="protein sequence ID" value="SKA12541.1"/>
    <property type="molecule type" value="Genomic_DNA"/>
</dbReference>
<dbReference type="RefSeq" id="WP_139367195.1">
    <property type="nucleotide sequence ID" value="NZ_FUWH01000011.1"/>
</dbReference>